<protein>
    <submittedName>
        <fullName evidence="2">Uncharacterized protein</fullName>
    </submittedName>
</protein>
<sequence length="85" mass="9831">MTKLSATSNAELHSQKQSSRKSRTPSNRTPRLKLSHGLKTRDAYCCGERLIVDDMFDRVELKHMVRFKVRCLVSSMQYQEAINIC</sequence>
<evidence type="ECO:0000313" key="2">
    <source>
        <dbReference type="EMBL" id="AFK48384.1"/>
    </source>
</evidence>
<feature type="region of interest" description="Disordered" evidence="1">
    <location>
        <begin position="1"/>
        <end position="35"/>
    </location>
</feature>
<organism evidence="2">
    <name type="scientific">Lotus japonicus</name>
    <name type="common">Lotus corniculatus var. japonicus</name>
    <dbReference type="NCBI Taxonomy" id="34305"/>
    <lineage>
        <taxon>Eukaryota</taxon>
        <taxon>Viridiplantae</taxon>
        <taxon>Streptophyta</taxon>
        <taxon>Embryophyta</taxon>
        <taxon>Tracheophyta</taxon>
        <taxon>Spermatophyta</taxon>
        <taxon>Magnoliopsida</taxon>
        <taxon>eudicotyledons</taxon>
        <taxon>Gunneridae</taxon>
        <taxon>Pentapetalae</taxon>
        <taxon>rosids</taxon>
        <taxon>fabids</taxon>
        <taxon>Fabales</taxon>
        <taxon>Fabaceae</taxon>
        <taxon>Papilionoideae</taxon>
        <taxon>50 kb inversion clade</taxon>
        <taxon>NPAAA clade</taxon>
        <taxon>Hologalegina</taxon>
        <taxon>robinioid clade</taxon>
        <taxon>Loteae</taxon>
        <taxon>Lotus</taxon>
    </lineage>
</organism>
<accession>I3T792</accession>
<reference evidence="2" key="1">
    <citation type="submission" date="2012-05" db="EMBL/GenBank/DDBJ databases">
        <authorList>
            <person name="Krishnakumar V."/>
            <person name="Cheung F."/>
            <person name="Xiao Y."/>
            <person name="Chan A."/>
            <person name="Moskal W.A."/>
            <person name="Town C.D."/>
        </authorList>
    </citation>
    <scope>NUCLEOTIDE SEQUENCE</scope>
</reference>
<dbReference type="EMBL" id="BT148590">
    <property type="protein sequence ID" value="AFK48384.1"/>
    <property type="molecule type" value="mRNA"/>
</dbReference>
<name>I3T792_LOTJA</name>
<feature type="compositionally biased region" description="Polar residues" evidence="1">
    <location>
        <begin position="1"/>
        <end position="17"/>
    </location>
</feature>
<proteinExistence type="evidence at transcript level"/>
<dbReference type="AlphaFoldDB" id="I3T792"/>
<evidence type="ECO:0000256" key="1">
    <source>
        <dbReference type="SAM" id="MobiDB-lite"/>
    </source>
</evidence>